<protein>
    <recommendedName>
        <fullName evidence="6">DUF4378 domain-containing protein</fullName>
    </recommendedName>
</protein>
<feature type="compositionally biased region" description="Polar residues" evidence="1">
    <location>
        <begin position="617"/>
        <end position="658"/>
    </location>
</feature>
<feature type="compositionally biased region" description="Polar residues" evidence="1">
    <location>
        <begin position="676"/>
        <end position="693"/>
    </location>
</feature>
<feature type="compositionally biased region" description="Polar residues" evidence="1">
    <location>
        <begin position="584"/>
        <end position="601"/>
    </location>
</feature>
<evidence type="ECO:0000313" key="5">
    <source>
        <dbReference type="Proteomes" id="UP000053144"/>
    </source>
</evidence>
<gene>
    <name evidence="4" type="ORF">LR48_Vigan01g272400</name>
</gene>
<dbReference type="EMBL" id="CM003371">
    <property type="protein sequence ID" value="KOM33168.1"/>
    <property type="molecule type" value="Genomic_DNA"/>
</dbReference>
<feature type="region of interest" description="Disordered" evidence="1">
    <location>
        <begin position="330"/>
        <end position="351"/>
    </location>
</feature>
<dbReference type="AlphaFoldDB" id="A0A0L9TRF7"/>
<dbReference type="PANTHER" id="PTHR31680">
    <property type="entry name" value="LONGIFOLIA PROTEIN"/>
    <property type="match status" value="1"/>
</dbReference>
<dbReference type="KEGG" id="var:108332881"/>
<dbReference type="InterPro" id="IPR032795">
    <property type="entry name" value="DUF3741-assoc"/>
</dbReference>
<organism evidence="4 5">
    <name type="scientific">Phaseolus angularis</name>
    <name type="common">Azuki bean</name>
    <name type="synonym">Vigna angularis</name>
    <dbReference type="NCBI Taxonomy" id="3914"/>
    <lineage>
        <taxon>Eukaryota</taxon>
        <taxon>Viridiplantae</taxon>
        <taxon>Streptophyta</taxon>
        <taxon>Embryophyta</taxon>
        <taxon>Tracheophyta</taxon>
        <taxon>Spermatophyta</taxon>
        <taxon>Magnoliopsida</taxon>
        <taxon>eudicotyledons</taxon>
        <taxon>Gunneridae</taxon>
        <taxon>Pentapetalae</taxon>
        <taxon>rosids</taxon>
        <taxon>fabids</taxon>
        <taxon>Fabales</taxon>
        <taxon>Fabaceae</taxon>
        <taxon>Papilionoideae</taxon>
        <taxon>50 kb inversion clade</taxon>
        <taxon>NPAAA clade</taxon>
        <taxon>indigoferoid/millettioid clade</taxon>
        <taxon>Phaseoleae</taxon>
        <taxon>Vigna</taxon>
    </lineage>
</organism>
<evidence type="ECO:0000313" key="4">
    <source>
        <dbReference type="EMBL" id="KOM33168.1"/>
    </source>
</evidence>
<feature type="domain" description="DUF4378" evidence="2">
    <location>
        <begin position="860"/>
        <end position="1036"/>
    </location>
</feature>
<dbReference type="Proteomes" id="UP000053144">
    <property type="component" value="Chromosome 1"/>
</dbReference>
<feature type="compositionally biased region" description="Polar residues" evidence="1">
    <location>
        <begin position="330"/>
        <end position="348"/>
    </location>
</feature>
<evidence type="ECO:0000259" key="2">
    <source>
        <dbReference type="Pfam" id="PF14309"/>
    </source>
</evidence>
<dbReference type="Pfam" id="PF14383">
    <property type="entry name" value="VARLMGL"/>
    <property type="match status" value="1"/>
</dbReference>
<dbReference type="Pfam" id="PF14309">
    <property type="entry name" value="DUF4378"/>
    <property type="match status" value="1"/>
</dbReference>
<name>A0A0L9TRF7_PHAAN</name>
<evidence type="ECO:0008006" key="6">
    <source>
        <dbReference type="Google" id="ProtNLM"/>
    </source>
</evidence>
<dbReference type="Gramene" id="KOM33168">
    <property type="protein sequence ID" value="KOM33168"/>
    <property type="gene ID" value="LR48_Vigan01g272400"/>
</dbReference>
<feature type="compositionally biased region" description="Low complexity" evidence="1">
    <location>
        <begin position="297"/>
        <end position="308"/>
    </location>
</feature>
<feature type="region of interest" description="Disordered" evidence="1">
    <location>
        <begin position="260"/>
        <end position="310"/>
    </location>
</feature>
<evidence type="ECO:0000256" key="1">
    <source>
        <dbReference type="SAM" id="MobiDB-lite"/>
    </source>
</evidence>
<dbReference type="OrthoDB" id="769613at2759"/>
<reference evidence="5" key="1">
    <citation type="journal article" date="2015" name="Proc. Natl. Acad. Sci. U.S.A.">
        <title>Genome sequencing of adzuki bean (Vigna angularis) provides insight into high starch and low fat accumulation and domestication.</title>
        <authorList>
            <person name="Yang K."/>
            <person name="Tian Z."/>
            <person name="Chen C."/>
            <person name="Luo L."/>
            <person name="Zhao B."/>
            <person name="Wang Z."/>
            <person name="Yu L."/>
            <person name="Li Y."/>
            <person name="Sun Y."/>
            <person name="Li W."/>
            <person name="Chen Y."/>
            <person name="Li Y."/>
            <person name="Zhang Y."/>
            <person name="Ai D."/>
            <person name="Zhao J."/>
            <person name="Shang C."/>
            <person name="Ma Y."/>
            <person name="Wu B."/>
            <person name="Wang M."/>
            <person name="Gao L."/>
            <person name="Sun D."/>
            <person name="Zhang P."/>
            <person name="Guo F."/>
            <person name="Wang W."/>
            <person name="Li Y."/>
            <person name="Wang J."/>
            <person name="Varshney R.K."/>
            <person name="Wang J."/>
            <person name="Ling H.Q."/>
            <person name="Wan P."/>
        </authorList>
    </citation>
    <scope>NUCLEOTIDE SEQUENCE</scope>
    <source>
        <strain evidence="5">cv. Jingnong 6</strain>
    </source>
</reference>
<dbReference type="GO" id="GO:0051513">
    <property type="term" value="P:regulation of monopolar cell growth"/>
    <property type="evidence" value="ECO:0007669"/>
    <property type="project" value="InterPro"/>
</dbReference>
<feature type="region of interest" description="Disordered" evidence="1">
    <location>
        <begin position="541"/>
        <end position="693"/>
    </location>
</feature>
<dbReference type="InterPro" id="IPR033334">
    <property type="entry name" value="LNG1/2"/>
</dbReference>
<dbReference type="STRING" id="3914.A0A0L9TRF7"/>
<feature type="compositionally biased region" description="Low complexity" evidence="1">
    <location>
        <begin position="607"/>
        <end position="616"/>
    </location>
</feature>
<proteinExistence type="predicted"/>
<feature type="compositionally biased region" description="Basic and acidic residues" evidence="1">
    <location>
        <begin position="561"/>
        <end position="570"/>
    </location>
</feature>
<accession>A0A0L9TRF7</accession>
<sequence length="1056" mass="118597">MAAKFLHSLADDNPDLKKQIGCMTGIFQLFDRHHIISSPHITQKRHHTGYSLFNYDSLETGSNIIHQPQSTADMRGMSDKHKISAESSRTSFCSSCSSSMSSLDYKAEADAPFDRIGFPETPMRDPVMNQASTSPHLGCPSLDLRDVVKECIYREARGLCRERDSPRQFQMSKSVDRKQTPIDLKESLRVLAILRETPRHYVEAKELPRLSNEVKDGHWHSISKDAPRFSYDGRTTCEVSFDSHDTLKCPQKLKELPRLSLDSREGSWRSNGSDSKLSNLSRNSNTGDASTSVDNISSLQQRSASQRRPPGIVAKLMGLEALPESYVASDTKSSLSETDSSKGNNQFGKNGFVTPLPVSNFPEFPLKEKEMTSPRWKNPDLVVKPILSTRFPIEPAPWKQPDGNLSSEKLTSRVIKPTARTPDSFPSVYSEIENRLKDLEFKQSGRDLRALKRILETMQVKGLLESRKEEQASNVVRNKRDYELKSTSIQHSTRQETAWESDSAVAIESPIVIMKPAKNVEKSGPFASSVFPIHELSDSDKLQSDGVHVRGKKGTPSSQIAKDRSPRTSPKDASTSFSEKKANSIKTIKSTQSLPRSTQFPKENGPSSVKSSGSASPRMQQKKSASEKQSCLLTSSSDSNNPRRQFCKQTTHSGSPSQKLRPKVPNSQSSDDRLSETSNEQRSLSSQWDEVSLQSDSMSFDSKMDIEVTSNLQSAEVVDSQCPSRKAVEHLVSGSMHKKSTPRWDEDESIAELTTHASDHPSLGSVVDVSVYKFGMPSPVKNISYSRKVENAQESKENYHTDQWSPAEGLFINNTRYREINHKKLQSIGRLIQKLRQLNSSHDETRIDYIASLCENTNSDHRYIAEILLASGLLLRALSSELLTFQHHSSGHPINPELFLVLEQTKLSSLLSKEGGSDGKIAYRKPNTEKWHRKLIFDTVNEILRTKLGSSREPWFKPDGLTRKFVTAQKLLKELCFEIQKLKYVKPDSKDEGDDLKSMLGEDVMRHSENWTGFPGELPGVVLDVERQIFKDLIDEFVIDESLGVTYNRHSKLFGK</sequence>
<dbReference type="InterPro" id="IPR025486">
    <property type="entry name" value="DUF4378"/>
</dbReference>
<feature type="domain" description="DUF3741" evidence="3">
    <location>
        <begin position="304"/>
        <end position="327"/>
    </location>
</feature>
<dbReference type="OMA" id="LCFEIQK"/>
<feature type="compositionally biased region" description="Polar residues" evidence="1">
    <location>
        <begin position="268"/>
        <end position="296"/>
    </location>
</feature>
<evidence type="ECO:0000259" key="3">
    <source>
        <dbReference type="Pfam" id="PF14383"/>
    </source>
</evidence>
<dbReference type="PANTHER" id="PTHR31680:SF4">
    <property type="entry name" value="LONGIFOLIA PROTEIN"/>
    <property type="match status" value="1"/>
</dbReference>